<protein>
    <submittedName>
        <fullName evidence="1">Uncharacterized protein</fullName>
    </submittedName>
</protein>
<proteinExistence type="predicted"/>
<dbReference type="Proteomes" id="UP000199334">
    <property type="component" value="Unassembled WGS sequence"/>
</dbReference>
<keyword evidence="2" id="KW-1185">Reference proteome</keyword>
<sequence length="60" mass="7257">MENGDGENVVQIRLIDWCLELKKIMQFMGCKWHPIYFFNQAIYKISHIQWNFMLTLGLSY</sequence>
<dbReference type="AlphaFoldDB" id="A0A1G9Z409"/>
<organism evidence="1 2">
    <name type="scientific">Tenuibacillus multivorans</name>
    <dbReference type="NCBI Taxonomy" id="237069"/>
    <lineage>
        <taxon>Bacteria</taxon>
        <taxon>Bacillati</taxon>
        <taxon>Bacillota</taxon>
        <taxon>Bacilli</taxon>
        <taxon>Bacillales</taxon>
        <taxon>Bacillaceae</taxon>
        <taxon>Tenuibacillus</taxon>
    </lineage>
</organism>
<gene>
    <name evidence="1" type="ORF">SAMN05216498_1522</name>
</gene>
<dbReference type="RefSeq" id="WP_093856016.1">
    <property type="nucleotide sequence ID" value="NZ_BJVZ01000011.1"/>
</dbReference>
<evidence type="ECO:0000313" key="2">
    <source>
        <dbReference type="Proteomes" id="UP000199334"/>
    </source>
</evidence>
<reference evidence="1 2" key="1">
    <citation type="submission" date="2016-10" db="EMBL/GenBank/DDBJ databases">
        <authorList>
            <person name="de Groot N.N."/>
        </authorList>
    </citation>
    <scope>NUCLEOTIDE SEQUENCE [LARGE SCALE GENOMIC DNA]</scope>
    <source>
        <strain evidence="1 2">CGMCC 1.3442</strain>
    </source>
</reference>
<name>A0A1G9Z409_9BACI</name>
<accession>A0A1G9Z409</accession>
<evidence type="ECO:0000313" key="1">
    <source>
        <dbReference type="EMBL" id="SDN16072.1"/>
    </source>
</evidence>
<dbReference type="STRING" id="237069.SAMN05216498_1522"/>
<dbReference type="EMBL" id="FNIG01000003">
    <property type="protein sequence ID" value="SDN16072.1"/>
    <property type="molecule type" value="Genomic_DNA"/>
</dbReference>